<reference evidence="1" key="1">
    <citation type="submission" date="2018-11" db="EMBL/GenBank/DDBJ databases">
        <authorList>
            <consortium name="Pathogen Informatics"/>
        </authorList>
    </citation>
    <scope>NUCLEOTIDE SEQUENCE</scope>
</reference>
<gene>
    <name evidence="1" type="ORF">PXEA_LOCUS29323</name>
</gene>
<evidence type="ECO:0000313" key="2">
    <source>
        <dbReference type="Proteomes" id="UP000784294"/>
    </source>
</evidence>
<keyword evidence="2" id="KW-1185">Reference proteome</keyword>
<dbReference type="EMBL" id="CAAALY010250891">
    <property type="protein sequence ID" value="VEL35883.1"/>
    <property type="molecule type" value="Genomic_DNA"/>
</dbReference>
<evidence type="ECO:0000313" key="1">
    <source>
        <dbReference type="EMBL" id="VEL35883.1"/>
    </source>
</evidence>
<accession>A0A448XGB9</accession>
<dbReference type="OrthoDB" id="6020909at2759"/>
<organism evidence="1 2">
    <name type="scientific">Protopolystoma xenopodis</name>
    <dbReference type="NCBI Taxonomy" id="117903"/>
    <lineage>
        <taxon>Eukaryota</taxon>
        <taxon>Metazoa</taxon>
        <taxon>Spiralia</taxon>
        <taxon>Lophotrochozoa</taxon>
        <taxon>Platyhelminthes</taxon>
        <taxon>Monogenea</taxon>
        <taxon>Polyopisthocotylea</taxon>
        <taxon>Polystomatidea</taxon>
        <taxon>Polystomatidae</taxon>
        <taxon>Protopolystoma</taxon>
    </lineage>
</organism>
<comment type="caution">
    <text evidence="1">The sequence shown here is derived from an EMBL/GenBank/DDBJ whole genome shotgun (WGS) entry which is preliminary data.</text>
</comment>
<dbReference type="Proteomes" id="UP000784294">
    <property type="component" value="Unassembled WGS sequence"/>
</dbReference>
<protein>
    <submittedName>
        <fullName evidence="1">Uncharacterized protein</fullName>
    </submittedName>
</protein>
<dbReference type="AlphaFoldDB" id="A0A448XGB9"/>
<name>A0A448XGB9_9PLAT</name>
<sequence length="152" mass="16232">MSGCRILLSILVHPDAIHFSASFCPGCSCPLIGASRLRASTIDPCVGVSQSERIEADVARTGEIFVGNSTGSSPLRENCPLALVHHRLAQLCDALDEAGAVILSPALLSSAQKLQLWGDGLRSWIDHLDRLFSKIGDESIKVLTVSILRISV</sequence>
<proteinExistence type="predicted"/>